<name>A0A8G2BFG7_9PROT</name>
<gene>
    <name evidence="4" type="ORF">SAMN05660686_01127</name>
</gene>
<dbReference type="Gene3D" id="3.40.50.720">
    <property type="entry name" value="NAD(P)-binding Rossmann-like Domain"/>
    <property type="match status" value="2"/>
</dbReference>
<comment type="caution">
    <text evidence="4">The sequence shown here is derived from an EMBL/GenBank/DDBJ whole genome shotgun (WGS) entry which is preliminary data.</text>
</comment>
<dbReference type="RefSeq" id="WP_093148808.1">
    <property type="nucleotide sequence ID" value="NZ_FNBW01000003.1"/>
</dbReference>
<keyword evidence="2" id="KW-0520">NAD</keyword>
<dbReference type="GO" id="GO:0051287">
    <property type="term" value="F:NAD binding"/>
    <property type="evidence" value="ECO:0007669"/>
    <property type="project" value="InterPro"/>
</dbReference>
<proteinExistence type="predicted"/>
<dbReference type="InterPro" id="IPR036291">
    <property type="entry name" value="NAD(P)-bd_dom_sf"/>
</dbReference>
<accession>A0A8G2BFG7</accession>
<dbReference type="GO" id="GO:0016491">
    <property type="term" value="F:oxidoreductase activity"/>
    <property type="evidence" value="ECO:0007669"/>
    <property type="project" value="UniProtKB-KW"/>
</dbReference>
<protein>
    <submittedName>
        <fullName evidence="4">Phosphoglycerate dehydrogenase</fullName>
    </submittedName>
</protein>
<dbReference type="OrthoDB" id="9793626at2"/>
<evidence type="ECO:0000313" key="4">
    <source>
        <dbReference type="EMBL" id="SDF39086.1"/>
    </source>
</evidence>
<dbReference type="PANTHER" id="PTHR43333">
    <property type="entry name" value="2-HACID_DH_C DOMAIN-CONTAINING PROTEIN"/>
    <property type="match status" value="1"/>
</dbReference>
<dbReference type="Proteomes" id="UP000198615">
    <property type="component" value="Unassembled WGS sequence"/>
</dbReference>
<dbReference type="Pfam" id="PF02826">
    <property type="entry name" value="2-Hacid_dh_C"/>
    <property type="match status" value="1"/>
</dbReference>
<keyword evidence="5" id="KW-1185">Reference proteome</keyword>
<reference evidence="4 5" key="1">
    <citation type="submission" date="2016-10" db="EMBL/GenBank/DDBJ databases">
        <authorList>
            <person name="Varghese N."/>
            <person name="Submissions S."/>
        </authorList>
    </citation>
    <scope>NUCLEOTIDE SEQUENCE [LARGE SCALE GENOMIC DNA]</scope>
    <source>
        <strain evidence="4 5">DSM 18839</strain>
    </source>
</reference>
<dbReference type="AlphaFoldDB" id="A0A8G2BFG7"/>
<dbReference type="InterPro" id="IPR015878">
    <property type="entry name" value="Ado_hCys_hydrolase_NAD-bd"/>
</dbReference>
<organism evidence="4 5">
    <name type="scientific">Thalassobaculum litoreum DSM 18839</name>
    <dbReference type="NCBI Taxonomy" id="1123362"/>
    <lineage>
        <taxon>Bacteria</taxon>
        <taxon>Pseudomonadati</taxon>
        <taxon>Pseudomonadota</taxon>
        <taxon>Alphaproteobacteria</taxon>
        <taxon>Rhodospirillales</taxon>
        <taxon>Thalassobaculaceae</taxon>
        <taxon>Thalassobaculum</taxon>
    </lineage>
</organism>
<dbReference type="CDD" id="cd12165">
    <property type="entry name" value="2-Hacid_dh_6"/>
    <property type="match status" value="1"/>
</dbReference>
<sequence>MSEAPTVLLTGKNSIRRADFLAENTESHLRFVCCDMAEEPERLQELLPEADVIVGGGRGLKFPATNRLKLFQIPFTGYDWITPPELPKGVLFCNTHEHETTIAEHILAGMLEFQTGLMRDTHPMMVAKSYNGRSISAGPMHREMRGCTVGIVGYGHIGREVARRCKAFDMKVLAVSRTVRDEGDLVDAYWTVDDGLDRLCAESDFVIVCAPLDDVTRGMIGAAQFKAMKPDAVISNVGRGEVIDEAALYEALSSKRIRGGIIDVWYVYPSKDDPNPWPSKFPFQKLDNVILSPHNSAWTEPMTTRRWLFVAKQLDRFVTGEPLENVCFEGEG</sequence>
<evidence type="ECO:0000313" key="5">
    <source>
        <dbReference type="Proteomes" id="UP000198615"/>
    </source>
</evidence>
<dbReference type="EMBL" id="FNBW01000003">
    <property type="protein sequence ID" value="SDF39086.1"/>
    <property type="molecule type" value="Genomic_DNA"/>
</dbReference>
<keyword evidence="1" id="KW-0560">Oxidoreductase</keyword>
<evidence type="ECO:0000256" key="2">
    <source>
        <dbReference type="ARBA" id="ARBA00023027"/>
    </source>
</evidence>
<dbReference type="PANTHER" id="PTHR43333:SF1">
    <property type="entry name" value="D-ISOMER SPECIFIC 2-HYDROXYACID DEHYDROGENASE NAD-BINDING DOMAIN-CONTAINING PROTEIN"/>
    <property type="match status" value="1"/>
</dbReference>
<evidence type="ECO:0000256" key="1">
    <source>
        <dbReference type="ARBA" id="ARBA00023002"/>
    </source>
</evidence>
<evidence type="ECO:0000259" key="3">
    <source>
        <dbReference type="SMART" id="SM00997"/>
    </source>
</evidence>
<dbReference type="SMART" id="SM00997">
    <property type="entry name" value="AdoHcyase_NAD"/>
    <property type="match status" value="1"/>
</dbReference>
<dbReference type="SUPFAM" id="SSF51735">
    <property type="entry name" value="NAD(P)-binding Rossmann-fold domains"/>
    <property type="match status" value="1"/>
</dbReference>
<dbReference type="InterPro" id="IPR006140">
    <property type="entry name" value="D-isomer_DH_NAD-bd"/>
</dbReference>
<feature type="domain" description="S-adenosyl-L-homocysteine hydrolase NAD binding" evidence="3">
    <location>
        <begin position="128"/>
        <end position="330"/>
    </location>
</feature>